<evidence type="ECO:0000256" key="1">
    <source>
        <dbReference type="PROSITE-ProRule" id="PRU00169"/>
    </source>
</evidence>
<evidence type="ECO:0000313" key="3">
    <source>
        <dbReference type="EMBL" id="ELR73074.1"/>
    </source>
</evidence>
<feature type="modified residue" description="4-aspartylphosphate" evidence="1">
    <location>
        <position position="62"/>
    </location>
</feature>
<dbReference type="eggNOG" id="COG0745">
    <property type="taxonomic scope" value="Bacteria"/>
</dbReference>
<dbReference type="PROSITE" id="PS50110">
    <property type="entry name" value="RESPONSE_REGULATORY"/>
    <property type="match status" value="1"/>
</dbReference>
<evidence type="ECO:0000313" key="4">
    <source>
        <dbReference type="Proteomes" id="UP000011135"/>
    </source>
</evidence>
<feature type="domain" description="Response regulatory" evidence="2">
    <location>
        <begin position="5"/>
        <end position="129"/>
    </location>
</feature>
<accession>L8JZI3</accession>
<dbReference type="Proteomes" id="UP000011135">
    <property type="component" value="Unassembled WGS sequence"/>
</dbReference>
<sequence length="139" mass="15732">MATGSILLVEDNEDDVYLTLRSFERHHFTNEINVASDGEEALDYLFGRNGKKMVHPMLILLDLNLPKMSGMEVLQAIKQTKQTSLIPVIILTSSREEQDMIKGYDLGANNFLCKPVDFVKFVDVVTKLGNYWLALNEPV</sequence>
<comment type="caution">
    <text evidence="3">The sequence shown here is derived from an EMBL/GenBank/DDBJ whole genome shotgun (WGS) entry which is preliminary data.</text>
</comment>
<keyword evidence="1" id="KW-0597">Phosphoprotein</keyword>
<protein>
    <submittedName>
        <fullName evidence="3">Response regulator receiver</fullName>
    </submittedName>
</protein>
<dbReference type="InterPro" id="IPR011006">
    <property type="entry name" value="CheY-like_superfamily"/>
</dbReference>
<organism evidence="3 4">
    <name type="scientific">Fulvivirga imtechensis AK7</name>
    <dbReference type="NCBI Taxonomy" id="1237149"/>
    <lineage>
        <taxon>Bacteria</taxon>
        <taxon>Pseudomonadati</taxon>
        <taxon>Bacteroidota</taxon>
        <taxon>Cytophagia</taxon>
        <taxon>Cytophagales</taxon>
        <taxon>Fulvivirgaceae</taxon>
        <taxon>Fulvivirga</taxon>
    </lineage>
</organism>
<proteinExistence type="predicted"/>
<dbReference type="SUPFAM" id="SSF52172">
    <property type="entry name" value="CheY-like"/>
    <property type="match status" value="1"/>
</dbReference>
<gene>
    <name evidence="3" type="ORF">C900_00154</name>
</gene>
<dbReference type="CDD" id="cd17557">
    <property type="entry name" value="REC_Rcp-like"/>
    <property type="match status" value="1"/>
</dbReference>
<dbReference type="OrthoDB" id="7631574at2"/>
<dbReference type="EMBL" id="AMZN01000010">
    <property type="protein sequence ID" value="ELR73074.1"/>
    <property type="molecule type" value="Genomic_DNA"/>
</dbReference>
<dbReference type="Pfam" id="PF00072">
    <property type="entry name" value="Response_reg"/>
    <property type="match status" value="1"/>
</dbReference>
<dbReference type="PANTHER" id="PTHR44520">
    <property type="entry name" value="RESPONSE REGULATOR RCP1-RELATED"/>
    <property type="match status" value="1"/>
</dbReference>
<dbReference type="STRING" id="1237149.C900_00154"/>
<reference evidence="3 4" key="1">
    <citation type="submission" date="2012-12" db="EMBL/GenBank/DDBJ databases">
        <title>Genome assembly of Fulvivirga imtechensis AK7.</title>
        <authorList>
            <person name="Nupur N."/>
            <person name="Khatri I."/>
            <person name="Kumar R."/>
            <person name="Subramanian S."/>
            <person name="Pinnaka A."/>
        </authorList>
    </citation>
    <scope>NUCLEOTIDE SEQUENCE [LARGE SCALE GENOMIC DNA]</scope>
    <source>
        <strain evidence="3 4">AK7</strain>
    </source>
</reference>
<dbReference type="InterPro" id="IPR001789">
    <property type="entry name" value="Sig_transdc_resp-reg_receiver"/>
</dbReference>
<dbReference type="Gene3D" id="3.40.50.2300">
    <property type="match status" value="1"/>
</dbReference>
<dbReference type="GO" id="GO:0000160">
    <property type="term" value="P:phosphorelay signal transduction system"/>
    <property type="evidence" value="ECO:0007669"/>
    <property type="project" value="InterPro"/>
</dbReference>
<keyword evidence="4" id="KW-1185">Reference proteome</keyword>
<name>L8JZI3_9BACT</name>
<evidence type="ECO:0000259" key="2">
    <source>
        <dbReference type="PROSITE" id="PS50110"/>
    </source>
</evidence>
<dbReference type="RefSeq" id="WP_009578377.1">
    <property type="nucleotide sequence ID" value="NZ_AMZN01000010.1"/>
</dbReference>
<dbReference type="AlphaFoldDB" id="L8JZI3"/>
<dbReference type="SMART" id="SM00448">
    <property type="entry name" value="REC"/>
    <property type="match status" value="1"/>
</dbReference>
<dbReference type="InterPro" id="IPR052893">
    <property type="entry name" value="TCS_response_regulator"/>
</dbReference>
<dbReference type="PANTHER" id="PTHR44520:SF1">
    <property type="entry name" value="TWO-COMPONENT SYSTEM REGULATORY PROTEIN"/>
    <property type="match status" value="1"/>
</dbReference>